<dbReference type="EMBL" id="QRVV01000015">
    <property type="protein sequence ID" value="RGS74638.1"/>
    <property type="molecule type" value="Genomic_DNA"/>
</dbReference>
<organism evidence="2 5">
    <name type="scientific">Blautia obeum</name>
    <dbReference type="NCBI Taxonomy" id="40520"/>
    <lineage>
        <taxon>Bacteria</taxon>
        <taxon>Bacillati</taxon>
        <taxon>Bacillota</taxon>
        <taxon>Clostridia</taxon>
        <taxon>Lachnospirales</taxon>
        <taxon>Lachnospiraceae</taxon>
        <taxon>Blautia</taxon>
    </lineage>
</organism>
<reference evidence="4 7" key="3">
    <citation type="journal article" date="2019" name="Science, e1252229">
        <title>Invertible promoters mediate bacterial phase variation, antibiotic resistance, and host adaptation in the gut.</title>
        <authorList>
            <person name="Jiang X."/>
            <person name="Hall A.B."/>
            <person name="Arthur T.D."/>
            <person name="Plichta D.R."/>
            <person name="Covington C.T."/>
            <person name="Poyet M."/>
            <person name="Crothers J."/>
            <person name="Moses P.L."/>
            <person name="Tolonen A.C."/>
            <person name="Vlamakis H."/>
            <person name="Alm E.J."/>
            <person name="Xavier R.J."/>
        </authorList>
    </citation>
    <scope>NUCLEOTIDE SEQUENCE [LARGE SCALE GENOMIC DNA]</scope>
    <source>
        <strain evidence="4">Af_0058</strain>
        <strain evidence="7">af_0058</strain>
    </source>
</reference>
<evidence type="ECO:0000313" key="6">
    <source>
        <dbReference type="Proteomes" id="UP000284242"/>
    </source>
</evidence>
<feature type="transmembrane region" description="Helical" evidence="1">
    <location>
        <begin position="178"/>
        <end position="201"/>
    </location>
</feature>
<dbReference type="Proteomes" id="UP000284242">
    <property type="component" value="Unassembled WGS sequence"/>
</dbReference>
<dbReference type="Proteomes" id="UP000293506">
    <property type="component" value="Unassembled WGS sequence"/>
</dbReference>
<sequence length="457" mass="52257">MTKVKKCSQCGKEVPQGGTFCPFCGNIININGKVESRESGRCEVDDDIQKKYRNDINEKLQKQKQLEYQKENLLKKKKSLGLKIDNYSKIMKKEIPRCERNKTAPNMPVIKTENSKMDVKWYIAAVIAVVEIISGFMPWVSLYYADLFQGQTISCAGIFDLLNDISKFEDWTNSTPEVLGVFVFIIMFGFVMLFINGYFIAQVLQKRESEVSGTIAGISGIVVSVAILLYKWYLDISMEEDGWRWISINTQVGVWLMLLAGIALICVIVFYKSDTEAETKNKSNLEFEVMNYDPVLPIRMKTLKIRKENDKLILELTYAEFEWASIEEFIVDIQLVRYDGTVNILARNALFEKKGQNFARFQLQDAGYDLDGIASARINILAYNIYKSQKKHEEKGSGFSAYSDYSVDELRSARFASPNMVMCMEKNIGENHQCCCGQVYSNKNNKCPLCGKERRGK</sequence>
<evidence type="ECO:0000313" key="4">
    <source>
        <dbReference type="EMBL" id="RYT68658.1"/>
    </source>
</evidence>
<reference evidence="2 5" key="1">
    <citation type="submission" date="2015-09" db="EMBL/GenBank/DDBJ databases">
        <authorList>
            <consortium name="Pathogen Informatics"/>
        </authorList>
    </citation>
    <scope>NUCLEOTIDE SEQUENCE [LARGE SCALE GENOMIC DNA]</scope>
    <source>
        <strain evidence="2 5">2789STDY5608837</strain>
    </source>
</reference>
<dbReference type="AlphaFoldDB" id="A0A174ATU7"/>
<keyword evidence="1" id="KW-1133">Transmembrane helix</keyword>
<evidence type="ECO:0000313" key="5">
    <source>
        <dbReference type="Proteomes" id="UP000095409"/>
    </source>
</evidence>
<feature type="transmembrane region" description="Helical" evidence="1">
    <location>
        <begin position="213"/>
        <end position="233"/>
    </location>
</feature>
<protein>
    <submittedName>
        <fullName evidence="2">Uncharacterized protein</fullName>
    </submittedName>
</protein>
<dbReference type="EMBL" id="CYZD01000004">
    <property type="protein sequence ID" value="CUN90825.1"/>
    <property type="molecule type" value="Genomic_DNA"/>
</dbReference>
<name>A0A174ATU7_9FIRM</name>
<proteinExistence type="predicted"/>
<evidence type="ECO:0000313" key="2">
    <source>
        <dbReference type="EMBL" id="CUN90825.1"/>
    </source>
</evidence>
<evidence type="ECO:0000256" key="1">
    <source>
        <dbReference type="SAM" id="Phobius"/>
    </source>
</evidence>
<evidence type="ECO:0000313" key="3">
    <source>
        <dbReference type="EMBL" id="RGS74638.1"/>
    </source>
</evidence>
<gene>
    <name evidence="3" type="ORF">DWX77_07395</name>
    <name evidence="4" type="ORF">EAI82_00360</name>
    <name evidence="2" type="ORF">ERS852394_01113</name>
</gene>
<reference evidence="3 6" key="2">
    <citation type="submission" date="2018-08" db="EMBL/GenBank/DDBJ databases">
        <title>A genome reference for cultivated species of the human gut microbiota.</title>
        <authorList>
            <person name="Zou Y."/>
            <person name="Xue W."/>
            <person name="Luo G."/>
        </authorList>
    </citation>
    <scope>NUCLEOTIDE SEQUENCE [LARGE SCALE GENOMIC DNA]</scope>
    <source>
        <strain evidence="3 6">AF21-24</strain>
    </source>
</reference>
<keyword evidence="1" id="KW-0812">Transmembrane</keyword>
<dbReference type="EMBL" id="RCXQ01000001">
    <property type="protein sequence ID" value="RYT68658.1"/>
    <property type="molecule type" value="Genomic_DNA"/>
</dbReference>
<keyword evidence="1" id="KW-0472">Membrane</keyword>
<feature type="transmembrane region" description="Helical" evidence="1">
    <location>
        <begin position="253"/>
        <end position="271"/>
    </location>
</feature>
<feature type="transmembrane region" description="Helical" evidence="1">
    <location>
        <begin position="121"/>
        <end position="140"/>
    </location>
</feature>
<evidence type="ECO:0000313" key="7">
    <source>
        <dbReference type="Proteomes" id="UP000293506"/>
    </source>
</evidence>
<accession>A0A174ATU7</accession>
<dbReference type="Proteomes" id="UP000095409">
    <property type="component" value="Unassembled WGS sequence"/>
</dbReference>
<dbReference type="RefSeq" id="WP_055065880.1">
    <property type="nucleotide sequence ID" value="NZ_CYZD01000004.1"/>
</dbReference>